<reference evidence="2 3" key="1">
    <citation type="submission" date="2020-11" db="EMBL/GenBank/DDBJ databases">
        <title>Whole Genome sequence of MDR strain of Klebsiella pneumoniae K219 isolated from sputum.</title>
        <authorList>
            <person name="Aditi B.P."/>
            <person name="Mahalakshmi K."/>
            <person name="Naveen Kumar V."/>
        </authorList>
    </citation>
    <scope>NUCLEOTIDE SEQUENCE [LARGE SCALE GENOMIC DNA]</scope>
    <source>
        <strain evidence="2 3">K219</strain>
        <plasmid evidence="2 3">pKPHS1</plasmid>
    </source>
</reference>
<evidence type="ECO:0000313" key="3">
    <source>
        <dbReference type="Proteomes" id="UP000594592"/>
    </source>
</evidence>
<dbReference type="SUPFAM" id="SSF52540">
    <property type="entry name" value="P-loop containing nucleoside triphosphate hydrolases"/>
    <property type="match status" value="1"/>
</dbReference>
<gene>
    <name evidence="2" type="ORF">IUJ34_27250</name>
</gene>
<proteinExistence type="predicted"/>
<name>A0A7S9HFQ1_KLEPN</name>
<sequence length="117" mass="13261">MMKPPLPNASTRQKEPKNGKRKISTGNGVKRKIGSNDEIQKVSHWIDSGFPPLNKAISGRYDGGFPSGRIVEIFGPPSAGKTFRRRPPWSPLRNRRVWLYSSTTKTALMLVWRWQTA</sequence>
<dbReference type="InterPro" id="IPR027417">
    <property type="entry name" value="P-loop_NTPase"/>
</dbReference>
<evidence type="ECO:0000313" key="2">
    <source>
        <dbReference type="EMBL" id="QPG08011.1"/>
    </source>
</evidence>
<protein>
    <submittedName>
        <fullName evidence="2">Uncharacterized protein</fullName>
    </submittedName>
</protein>
<geneLocation type="plasmid" evidence="2 3">
    <name>pKPHS1</name>
</geneLocation>
<evidence type="ECO:0000256" key="1">
    <source>
        <dbReference type="SAM" id="MobiDB-lite"/>
    </source>
</evidence>
<accession>A0A7S9HFQ1</accession>
<dbReference type="Gene3D" id="3.40.50.300">
    <property type="entry name" value="P-loop containing nucleotide triphosphate hydrolases"/>
    <property type="match status" value="1"/>
</dbReference>
<keyword evidence="2" id="KW-0614">Plasmid</keyword>
<dbReference type="EMBL" id="CP064822">
    <property type="protein sequence ID" value="QPG08011.1"/>
    <property type="molecule type" value="Genomic_DNA"/>
</dbReference>
<dbReference type="Proteomes" id="UP000594592">
    <property type="component" value="Plasmid pKPHS1"/>
</dbReference>
<dbReference type="AlphaFoldDB" id="A0A7S9HFQ1"/>
<organism evidence="2 3">
    <name type="scientific">Klebsiella pneumoniae subsp. pneumoniae</name>
    <dbReference type="NCBI Taxonomy" id="72407"/>
    <lineage>
        <taxon>Bacteria</taxon>
        <taxon>Pseudomonadati</taxon>
        <taxon>Pseudomonadota</taxon>
        <taxon>Gammaproteobacteria</taxon>
        <taxon>Enterobacterales</taxon>
        <taxon>Enterobacteriaceae</taxon>
        <taxon>Klebsiella/Raoultella group</taxon>
        <taxon>Klebsiella</taxon>
        <taxon>Klebsiella pneumoniae complex</taxon>
    </lineage>
</organism>
<feature type="region of interest" description="Disordered" evidence="1">
    <location>
        <begin position="1"/>
        <end position="36"/>
    </location>
</feature>
<feature type="compositionally biased region" description="Basic residues" evidence="1">
    <location>
        <begin position="19"/>
        <end position="33"/>
    </location>
</feature>